<dbReference type="AlphaFoldDB" id="W7B5V4"/>
<dbReference type="Proteomes" id="UP000019246">
    <property type="component" value="Unassembled WGS sequence"/>
</dbReference>
<keyword evidence="4" id="KW-1185">Reference proteome</keyword>
<dbReference type="RefSeq" id="WP_036073252.1">
    <property type="nucleotide sequence ID" value="NZ_AOCG01000011.1"/>
</dbReference>
<dbReference type="Pfam" id="PF08240">
    <property type="entry name" value="ADH_N"/>
    <property type="match status" value="1"/>
</dbReference>
<dbReference type="CDD" id="cd08252">
    <property type="entry name" value="AL_MDR"/>
    <property type="match status" value="1"/>
</dbReference>
<dbReference type="OrthoDB" id="9792162at2"/>
<dbReference type="SMART" id="SM00829">
    <property type="entry name" value="PKS_ER"/>
    <property type="match status" value="1"/>
</dbReference>
<dbReference type="InterPro" id="IPR002364">
    <property type="entry name" value="Quin_OxRdtase/zeta-crystal_CS"/>
</dbReference>
<organism evidence="3 4">
    <name type="scientific">Listeria aquatica FSL S10-1188</name>
    <dbReference type="NCBI Taxonomy" id="1265818"/>
    <lineage>
        <taxon>Bacteria</taxon>
        <taxon>Bacillati</taxon>
        <taxon>Bacillota</taxon>
        <taxon>Bacilli</taxon>
        <taxon>Bacillales</taxon>
        <taxon>Listeriaceae</taxon>
        <taxon>Listeria</taxon>
    </lineage>
</organism>
<name>W7B5V4_9LIST</name>
<evidence type="ECO:0000313" key="3">
    <source>
        <dbReference type="EMBL" id="EUJ18211.1"/>
    </source>
</evidence>
<dbReference type="SUPFAM" id="SSF50129">
    <property type="entry name" value="GroES-like"/>
    <property type="match status" value="1"/>
</dbReference>
<evidence type="ECO:0000313" key="4">
    <source>
        <dbReference type="Proteomes" id="UP000019246"/>
    </source>
</evidence>
<dbReference type="PATRIC" id="fig|1265818.5.peg.2166"/>
<feature type="domain" description="Enoyl reductase (ER)" evidence="2">
    <location>
        <begin position="16"/>
        <end position="333"/>
    </location>
</feature>
<dbReference type="InterPro" id="IPR020843">
    <property type="entry name" value="ER"/>
</dbReference>
<dbReference type="Gene3D" id="3.40.50.720">
    <property type="entry name" value="NAD(P)-binding Rossmann-like Domain"/>
    <property type="match status" value="1"/>
</dbReference>
<dbReference type="PROSITE" id="PS01162">
    <property type="entry name" value="QOR_ZETA_CRYSTAL"/>
    <property type="match status" value="1"/>
</dbReference>
<evidence type="ECO:0000256" key="1">
    <source>
        <dbReference type="RuleBase" id="RU364000"/>
    </source>
</evidence>
<dbReference type="GO" id="GO:0008270">
    <property type="term" value="F:zinc ion binding"/>
    <property type="evidence" value="ECO:0007669"/>
    <property type="project" value="InterPro"/>
</dbReference>
<sequence>MKAVGLYRYLDIEDSGSLLDLELEVPVPEARDLLVRVKAVSVNPVDTKQRAPKERVEATPRVLGYDAVGEVVKVGSDVNLFAVGDEVYFAGDVTRQGSNAEYTRIDERLAAHKPQNLTDEEAAAMPLTTLTASEALFDRLLITPEKDKGKSILIINGAGGVGSIAVQLAKFSGLEVIATASRPETIDWVKQHGADFVIDHHLSIPEELMKIGFPQVDYILCLHDTYRHFEAMEQAIKPEGQICSIVELSHPVQMSILKDKSAGFHYEFMFTRSKYQTADQIRQHEILEKARVLFESGELKSTLTKVLTPINAETMREAHKIVESGKMIGKLVVKGFDEDDK</sequence>
<keyword evidence="1" id="KW-0479">Metal-binding</keyword>
<protein>
    <recommendedName>
        <fullName evidence="1">Zinc-type alcohol dehydrogenase-like protein</fullName>
    </recommendedName>
</protein>
<comment type="caution">
    <text evidence="3">The sequence shown here is derived from an EMBL/GenBank/DDBJ whole genome shotgun (WGS) entry which is preliminary data.</text>
</comment>
<evidence type="ECO:0000259" key="2">
    <source>
        <dbReference type="SMART" id="SM00829"/>
    </source>
</evidence>
<dbReference type="EMBL" id="AOCG01000011">
    <property type="protein sequence ID" value="EUJ18211.1"/>
    <property type="molecule type" value="Genomic_DNA"/>
</dbReference>
<dbReference type="Pfam" id="PF13602">
    <property type="entry name" value="ADH_zinc_N_2"/>
    <property type="match status" value="1"/>
</dbReference>
<accession>W7B5V4</accession>
<proteinExistence type="inferred from homology"/>
<dbReference type="STRING" id="1265818.MAQA_10771"/>
<keyword evidence="1" id="KW-0862">Zinc</keyword>
<comment type="similarity">
    <text evidence="1">Belongs to the zinc-containing alcohol dehydrogenase family. Quinone oxidoreductase subfamily.</text>
</comment>
<dbReference type="NCBIfam" id="TIGR02817">
    <property type="entry name" value="adh_fam_1"/>
    <property type="match status" value="1"/>
</dbReference>
<keyword evidence="1" id="KW-0560">Oxidoreductase</keyword>
<dbReference type="Gene3D" id="3.90.180.10">
    <property type="entry name" value="Medium-chain alcohol dehydrogenases, catalytic domain"/>
    <property type="match status" value="1"/>
</dbReference>
<dbReference type="PANTHER" id="PTHR43482:SF1">
    <property type="entry name" value="PROTEIN AST1-RELATED"/>
    <property type="match status" value="1"/>
</dbReference>
<dbReference type="PANTHER" id="PTHR43482">
    <property type="entry name" value="PROTEIN AST1-RELATED"/>
    <property type="match status" value="1"/>
</dbReference>
<gene>
    <name evidence="3" type="ORF">MAQA_10771</name>
</gene>
<dbReference type="SUPFAM" id="SSF51735">
    <property type="entry name" value="NAD(P)-binding Rossmann-fold domains"/>
    <property type="match status" value="1"/>
</dbReference>
<dbReference type="InterPro" id="IPR013154">
    <property type="entry name" value="ADH-like_N"/>
</dbReference>
<dbReference type="InterPro" id="IPR014182">
    <property type="entry name" value="ADH_Zn_typ-1"/>
</dbReference>
<dbReference type="InterPro" id="IPR052585">
    <property type="entry name" value="Lipid_raft_assoc_Zn_ADH"/>
</dbReference>
<dbReference type="InterPro" id="IPR036291">
    <property type="entry name" value="NAD(P)-bd_dom_sf"/>
</dbReference>
<reference evidence="3 4" key="1">
    <citation type="journal article" date="2014" name="Int. J. Syst. Evol. Microbiol.">
        <title>Listeria floridensis sp. nov., Listeria aquatica sp. nov., Listeria cornellensis sp. nov., Listeria riparia sp. nov. and Listeria grandensis sp. nov., from agricultural and natural environments.</title>
        <authorList>
            <person name="den Bakker H.C."/>
            <person name="Warchocki S."/>
            <person name="Wright E.M."/>
            <person name="Allred A.F."/>
            <person name="Ahlstrom C."/>
            <person name="Manuel C.S."/>
            <person name="Stasiewicz M.J."/>
            <person name="Burrell A."/>
            <person name="Roof S."/>
            <person name="Strawn L."/>
            <person name="Fortes E.D."/>
            <person name="Nightingale K.K."/>
            <person name="Kephart D."/>
            <person name="Wiedmann M."/>
        </authorList>
    </citation>
    <scope>NUCLEOTIDE SEQUENCE [LARGE SCALE GENOMIC DNA]</scope>
    <source>
        <strain evidence="3 4">FSL S10-1188</strain>
    </source>
</reference>
<dbReference type="InterPro" id="IPR011032">
    <property type="entry name" value="GroES-like_sf"/>
</dbReference>
<dbReference type="GO" id="GO:0016491">
    <property type="term" value="F:oxidoreductase activity"/>
    <property type="evidence" value="ECO:0007669"/>
    <property type="project" value="UniProtKB-KW"/>
</dbReference>